<feature type="transmembrane region" description="Helical" evidence="1">
    <location>
        <begin position="12"/>
        <end position="29"/>
    </location>
</feature>
<evidence type="ECO:0000313" key="3">
    <source>
        <dbReference type="Proteomes" id="UP000005824"/>
    </source>
</evidence>
<dbReference type="AlphaFoldDB" id="B4D1G4"/>
<protein>
    <recommendedName>
        <fullName evidence="4">VWFA domain-containing protein</fullName>
    </recommendedName>
</protein>
<name>B4D1G4_9BACT</name>
<evidence type="ECO:0008006" key="4">
    <source>
        <dbReference type="Google" id="ProtNLM"/>
    </source>
</evidence>
<keyword evidence="1" id="KW-1133">Transmembrane helix</keyword>
<keyword evidence="1" id="KW-0472">Membrane</keyword>
<dbReference type="InterPro" id="IPR013783">
    <property type="entry name" value="Ig-like_fold"/>
</dbReference>
<accession>B4D1G4</accession>
<dbReference type="InterPro" id="IPR029062">
    <property type="entry name" value="Class_I_gatase-like"/>
</dbReference>
<dbReference type="SUPFAM" id="SSF52317">
    <property type="entry name" value="Class I glutamine amidotransferase-like"/>
    <property type="match status" value="1"/>
</dbReference>
<evidence type="ECO:0000256" key="1">
    <source>
        <dbReference type="SAM" id="Phobius"/>
    </source>
</evidence>
<feature type="transmembrane region" description="Helical" evidence="1">
    <location>
        <begin position="41"/>
        <end position="60"/>
    </location>
</feature>
<dbReference type="PANTHER" id="PTHR37947:SF1">
    <property type="entry name" value="BLL2462 PROTEIN"/>
    <property type="match status" value="1"/>
</dbReference>
<evidence type="ECO:0000313" key="2">
    <source>
        <dbReference type="EMBL" id="EDY19576.1"/>
    </source>
</evidence>
<dbReference type="InterPro" id="IPR017868">
    <property type="entry name" value="Filamin/ABP280_repeat-like"/>
</dbReference>
<comment type="caution">
    <text evidence="2">The sequence shown here is derived from an EMBL/GenBank/DDBJ whole genome shotgun (WGS) entry which is preliminary data.</text>
</comment>
<dbReference type="Proteomes" id="UP000005824">
    <property type="component" value="Unassembled WGS sequence"/>
</dbReference>
<dbReference type="SUPFAM" id="SSF53300">
    <property type="entry name" value="vWA-like"/>
    <property type="match status" value="1"/>
</dbReference>
<dbReference type="eggNOG" id="COG2304">
    <property type="taxonomic scope" value="Bacteria"/>
</dbReference>
<dbReference type="InterPro" id="IPR036465">
    <property type="entry name" value="vWFA_dom_sf"/>
</dbReference>
<dbReference type="CDD" id="cd00198">
    <property type="entry name" value="vWFA"/>
    <property type="match status" value="1"/>
</dbReference>
<organism evidence="2 3">
    <name type="scientific">Chthoniobacter flavus Ellin428</name>
    <dbReference type="NCBI Taxonomy" id="497964"/>
    <lineage>
        <taxon>Bacteria</taxon>
        <taxon>Pseudomonadati</taxon>
        <taxon>Verrucomicrobiota</taxon>
        <taxon>Spartobacteria</taxon>
        <taxon>Chthoniobacterales</taxon>
        <taxon>Chthoniobacteraceae</taxon>
        <taxon>Chthoniobacter</taxon>
    </lineage>
</organism>
<gene>
    <name evidence="2" type="ORF">CfE428DRAFT_2752</name>
</gene>
<dbReference type="STRING" id="497964.CfE428DRAFT_2752"/>
<dbReference type="PANTHER" id="PTHR37947">
    <property type="entry name" value="BLL2462 PROTEIN"/>
    <property type="match status" value="1"/>
</dbReference>
<keyword evidence="1" id="KW-0812">Transmembrane</keyword>
<dbReference type="Gene3D" id="2.60.40.10">
    <property type="entry name" value="Immunoglobulins"/>
    <property type="match status" value="1"/>
</dbReference>
<keyword evidence="3" id="KW-1185">Reference proteome</keyword>
<dbReference type="Gene3D" id="3.40.50.880">
    <property type="match status" value="1"/>
</dbReference>
<dbReference type="EMBL" id="ABVL01000007">
    <property type="protein sequence ID" value="EDY19576.1"/>
    <property type="molecule type" value="Genomic_DNA"/>
</dbReference>
<proteinExistence type="predicted"/>
<sequence>MNEGWQFNTAPWVVGVAVVFLAASIWFFLRSLRREGHGGWMTLLHVLRLLIAAAIALTLLRPERVQLNRHNEQPRVVVLWDGSGSMETKDVLTGEKETSSRAAWVKKQIEAKFWSPLEKQYQVTVEPFAEPPKDPKADVETEVGTDLNAPLENVLKQHGDLRAVLLLSDGDWNLGKSPITAATALAQRDVPVFAVGVGSETYLPDVELQSVQAPSYGLINERISAMFTVQNHLPREVKTTVTVEGPGGAKGSKNVVLPPMGQVQDMLVFTPQTEGEGDFTVRVPVEPEEVFPGNNARTFHLAVRKETLKVLVVDSQPRWEFRYLRNALMRDSGVSVNVVLYHPQIGMGEGVGYLKEFPPKREDLQSYDVVFLGDVGIGGGMLTPDNATMLRGLVEQQASGLVFLPGELGREKSLTDSALGDLIPVETDYSKGSGFSSGAEARLELTFRGRDHWLTMLATDPNANEAVWRGLPGFYWYAPVVKARPGAEVLAVHEAARNQYGRIPLLVTRNAGNGKVLYMGTDSAWRWRKGVEDTYHYRFWGQVVRWMAHQRHLSQDEGVRFFYAPETPKRGDKVRLNATVLDKMGIPISEGRVTVTLTAPSGTSETIDLATENAEWGVHTGQFVPREGGKYAVEVKCDSAGRRLKTQLEVTVPTLEKAGLPAKLDVLREISALTAGKFGGPAELSQMVNGLSLLPERKPEERRFRLWCDPWWCAALLGLFTLYWIGRKIGGLT</sequence>
<dbReference type="PROSITE" id="PS50194">
    <property type="entry name" value="FILAMIN_REPEAT"/>
    <property type="match status" value="1"/>
</dbReference>
<dbReference type="eggNOG" id="COG5426">
    <property type="taxonomic scope" value="Bacteria"/>
</dbReference>
<reference evidence="2 3" key="1">
    <citation type="journal article" date="2011" name="J. Bacteriol.">
        <title>Genome sequence of Chthoniobacter flavus Ellin428, an aerobic heterotrophic soil bacterium.</title>
        <authorList>
            <person name="Kant R."/>
            <person name="van Passel M.W."/>
            <person name="Palva A."/>
            <person name="Lucas S."/>
            <person name="Lapidus A."/>
            <person name="Glavina Del Rio T."/>
            <person name="Dalin E."/>
            <person name="Tice H."/>
            <person name="Bruce D."/>
            <person name="Goodwin L."/>
            <person name="Pitluck S."/>
            <person name="Larimer F.W."/>
            <person name="Land M.L."/>
            <person name="Hauser L."/>
            <person name="Sangwan P."/>
            <person name="de Vos W.M."/>
            <person name="Janssen P.H."/>
            <person name="Smidt H."/>
        </authorList>
    </citation>
    <scope>NUCLEOTIDE SEQUENCE [LARGE SCALE GENOMIC DNA]</scope>
    <source>
        <strain evidence="2 3">Ellin428</strain>
    </source>
</reference>
<dbReference type="Gene3D" id="3.40.50.410">
    <property type="entry name" value="von Willebrand factor, type A domain"/>
    <property type="match status" value="1"/>
</dbReference>
<dbReference type="InParanoid" id="B4D1G4"/>